<evidence type="ECO:0000313" key="2">
    <source>
        <dbReference type="RefSeq" id="XP_059599677.1"/>
    </source>
</evidence>
<feature type="region of interest" description="Disordered" evidence="1">
    <location>
        <begin position="1"/>
        <end position="83"/>
    </location>
</feature>
<sequence>MINTGSSNDNDNDNQNNKDRREARADVVRPYQIANRTVRTSKDDTRSGLEASIHDDGDEGSTDRALSPGAKWKGEEKKRRRAGELDAWPCHARHTRHMSPPLVYFRRSESPDSPLIDNASRLPPVRLSAFPNWEAAMDLERRHHSFLSLLTTPP</sequence>
<name>A0AAJ8DXU0_ASPNG</name>
<dbReference type="GeneID" id="84589967"/>
<organism evidence="2">
    <name type="scientific">Aspergillus niger</name>
    <dbReference type="NCBI Taxonomy" id="5061"/>
    <lineage>
        <taxon>Eukaryota</taxon>
        <taxon>Fungi</taxon>
        <taxon>Dikarya</taxon>
        <taxon>Ascomycota</taxon>
        <taxon>Pezizomycotina</taxon>
        <taxon>Eurotiomycetes</taxon>
        <taxon>Eurotiomycetidae</taxon>
        <taxon>Eurotiales</taxon>
        <taxon>Aspergillaceae</taxon>
        <taxon>Aspergillus</taxon>
        <taxon>Aspergillus subgen. Circumdati</taxon>
    </lineage>
</organism>
<reference evidence="2" key="2">
    <citation type="submission" date="2025-08" db="UniProtKB">
        <authorList>
            <consortium name="RefSeq"/>
        </authorList>
    </citation>
    <scope>IDENTIFICATION</scope>
</reference>
<proteinExistence type="predicted"/>
<dbReference type="RefSeq" id="XP_059599677.1">
    <property type="nucleotide sequence ID" value="XM_059748473.1"/>
</dbReference>
<gene>
    <name evidence="2" type="ORF">An01g05980</name>
</gene>
<reference evidence="2" key="1">
    <citation type="submission" date="2025-02" db="EMBL/GenBank/DDBJ databases">
        <authorList>
            <consortium name="NCBI Genome Project"/>
        </authorList>
    </citation>
    <scope>NUCLEOTIDE SEQUENCE</scope>
</reference>
<feature type="compositionally biased region" description="Basic and acidic residues" evidence="1">
    <location>
        <begin position="16"/>
        <end position="27"/>
    </location>
</feature>
<protein>
    <submittedName>
        <fullName evidence="2">Uncharacterized protein</fullName>
    </submittedName>
</protein>
<dbReference type="VEuPathDB" id="FungiDB:An01g05980"/>
<accession>A0AAJ8DXU0</accession>
<dbReference type="AlphaFoldDB" id="A0AAJ8DXU0"/>
<feature type="compositionally biased region" description="Basic and acidic residues" evidence="1">
    <location>
        <begin position="40"/>
        <end position="55"/>
    </location>
</feature>
<evidence type="ECO:0000256" key="1">
    <source>
        <dbReference type="SAM" id="MobiDB-lite"/>
    </source>
</evidence>
<dbReference type="KEGG" id="ang:An01g05980"/>